<keyword evidence="2" id="KW-1185">Reference proteome</keyword>
<dbReference type="KEGG" id="tfl:RPIT_13965"/>
<dbReference type="InterPro" id="IPR039498">
    <property type="entry name" value="NTP_transf_5"/>
</dbReference>
<organism evidence="1 2">
    <name type="scientific">Tessaracoccus flavus</name>
    <dbReference type="NCBI Taxonomy" id="1610493"/>
    <lineage>
        <taxon>Bacteria</taxon>
        <taxon>Bacillati</taxon>
        <taxon>Actinomycetota</taxon>
        <taxon>Actinomycetes</taxon>
        <taxon>Propionibacteriales</taxon>
        <taxon>Propionibacteriaceae</taxon>
        <taxon>Tessaracoccus</taxon>
    </lineage>
</organism>
<dbReference type="Proteomes" id="UP000188324">
    <property type="component" value="Chromosome"/>
</dbReference>
<dbReference type="EMBL" id="CP019605">
    <property type="protein sequence ID" value="AQP45771.1"/>
    <property type="molecule type" value="Genomic_DNA"/>
</dbReference>
<gene>
    <name evidence="1" type="ORF">RPIT_13965</name>
</gene>
<reference evidence="1 2" key="1">
    <citation type="journal article" date="2016" name="Int. J. Syst. Evol. Microbiol.">
        <title>Tessaracoccus flavus sp. nov., isolated from the drainage system of a lindane-producing factory.</title>
        <authorList>
            <person name="Kumari R."/>
            <person name="Singh P."/>
            <person name="Schumann P."/>
            <person name="Lal R."/>
        </authorList>
    </citation>
    <scope>NUCLEOTIDE SEQUENCE [LARGE SCALE GENOMIC DNA]</scope>
    <source>
        <strain evidence="1 2">RP1T</strain>
    </source>
</reference>
<dbReference type="Pfam" id="PF14907">
    <property type="entry name" value="NTP_transf_5"/>
    <property type="match status" value="1"/>
</dbReference>
<dbReference type="RefSeq" id="WP_162274581.1">
    <property type="nucleotide sequence ID" value="NZ_CP019605.1"/>
</dbReference>
<evidence type="ECO:0000313" key="1">
    <source>
        <dbReference type="EMBL" id="AQP45771.1"/>
    </source>
</evidence>
<accession>A0A1Q2CI34</accession>
<name>A0A1Q2CI34_9ACTN</name>
<protein>
    <submittedName>
        <fullName evidence="1">Uncharacterized protein</fullName>
    </submittedName>
</protein>
<dbReference type="STRING" id="1610493.RPIT_13965"/>
<evidence type="ECO:0000313" key="2">
    <source>
        <dbReference type="Proteomes" id="UP000188324"/>
    </source>
</evidence>
<proteinExistence type="predicted"/>
<dbReference type="AlphaFoldDB" id="A0A1Q2CI34"/>
<sequence>MAELPTLPIPLRVHLAHATVQAIADEASADVLHIKGPAVAPALRPEGRSSADADVLIRPAHLHRLLSGLRRHGWHQVTGLHSTDLIRHSTNWYHPQLGQLDVHVRFPGIQAPAERAFDVLWRERGQQNVAGRPCVVPSVTGQRLILLLHAARSLQANAADIRAAWRTASDAERGQTLALARELQAEVALASATGDLDQYRDRPEYALWQLYAENRTTTTGFRRIAAELKAAPADLRFVRLRLGWYAAGVVVRTPQRLTADLARRPTLREVAAAYGQLVRRGRDLVVRRRPVRRDRP</sequence>